<dbReference type="PANTHER" id="PTHR10961:SF7">
    <property type="entry name" value="FAD DEPENDENT OXIDOREDUCTASE DOMAIN-CONTAINING PROTEIN"/>
    <property type="match status" value="1"/>
</dbReference>
<evidence type="ECO:0000256" key="1">
    <source>
        <dbReference type="ARBA" id="ARBA00001974"/>
    </source>
</evidence>
<dbReference type="Gene3D" id="3.30.9.10">
    <property type="entry name" value="D-Amino Acid Oxidase, subunit A, domain 2"/>
    <property type="match status" value="1"/>
</dbReference>
<dbReference type="GO" id="GO:0008115">
    <property type="term" value="F:sarcosine oxidase activity"/>
    <property type="evidence" value="ECO:0007669"/>
    <property type="project" value="TreeGrafter"/>
</dbReference>
<dbReference type="Pfam" id="PF01266">
    <property type="entry name" value="DAO"/>
    <property type="match status" value="1"/>
</dbReference>
<evidence type="ECO:0000256" key="2">
    <source>
        <dbReference type="ARBA" id="ARBA00010989"/>
    </source>
</evidence>
<dbReference type="GO" id="GO:0050660">
    <property type="term" value="F:flavin adenine dinucleotide binding"/>
    <property type="evidence" value="ECO:0007669"/>
    <property type="project" value="InterPro"/>
</dbReference>
<evidence type="ECO:0000256" key="4">
    <source>
        <dbReference type="ARBA" id="ARBA00022827"/>
    </source>
</evidence>
<comment type="cofactor">
    <cofactor evidence="1">
        <name>FAD</name>
        <dbReference type="ChEBI" id="CHEBI:57692"/>
    </cofactor>
</comment>
<dbReference type="OMA" id="WPMLWAH"/>
<feature type="domain" description="FAD dependent oxidoreductase" evidence="6">
    <location>
        <begin position="8"/>
        <end position="403"/>
    </location>
</feature>
<dbReference type="AlphaFoldDB" id="D2VKE5"/>
<sequence length="430" mass="48940">MQQDLIYDLLIVGSGIAGASLFHQATRDGASFGRVLLLEQFELMHSKGSSHGESRIIRVAYDDYHYSLMATKALEMWPSVKDFENFFVKTGGLDIGQLDDENVNKVAKVSKERGIEHEVLIGAQLRQKFPQFTGLPDDTLAVYSPEAGILNPNKIRTVLLSDYDHEKHSIVEKERVESIIEGEDDIITVVTSSGKRFQTRKLSICVGAYSKKFLKQHFDLDIKFEVLRMCYVYWKLTEKAVQENVLTAANSPIWIAWGLDPFSDRPLDLAYYGFPEWEKKGYIKSATHKVFGDLERGFDPDERAQQIDSNQERPVEKEKLQAMQTYLKKVIPEGLVKLDESYEELINEKDRVVTCMYEMTPTEDFVIDYIPTKSGKKNISTFLGGSGHGFKFGIVVGEMLNELMKKEVSIDSSFEVCSVPREKFSINHIL</sequence>
<evidence type="ECO:0000313" key="7">
    <source>
        <dbReference type="EMBL" id="EFC42672.1"/>
    </source>
</evidence>
<keyword evidence="8" id="KW-1185">Reference proteome</keyword>
<dbReference type="eggNOG" id="KOG2820">
    <property type="taxonomic scope" value="Eukaryota"/>
</dbReference>
<keyword evidence="4" id="KW-0274">FAD</keyword>
<comment type="similarity">
    <text evidence="2">Belongs to the MSOX/MTOX family.</text>
</comment>
<protein>
    <submittedName>
        <fullName evidence="7">Predicted protein</fullName>
    </submittedName>
</protein>
<dbReference type="STRING" id="5762.D2VKE5"/>
<dbReference type="InterPro" id="IPR036188">
    <property type="entry name" value="FAD/NAD-bd_sf"/>
</dbReference>
<keyword evidence="5" id="KW-0560">Oxidoreductase</keyword>
<reference evidence="7 8" key="1">
    <citation type="journal article" date="2010" name="Cell">
        <title>The genome of Naegleria gruberi illuminates early eukaryotic versatility.</title>
        <authorList>
            <person name="Fritz-Laylin L.K."/>
            <person name="Prochnik S.E."/>
            <person name="Ginger M.L."/>
            <person name="Dacks J.B."/>
            <person name="Carpenter M.L."/>
            <person name="Field M.C."/>
            <person name="Kuo A."/>
            <person name="Paredez A."/>
            <person name="Chapman J."/>
            <person name="Pham J."/>
            <person name="Shu S."/>
            <person name="Neupane R."/>
            <person name="Cipriano M."/>
            <person name="Mancuso J."/>
            <person name="Tu H."/>
            <person name="Salamov A."/>
            <person name="Lindquist E."/>
            <person name="Shapiro H."/>
            <person name="Lucas S."/>
            <person name="Grigoriev I.V."/>
            <person name="Cande W.Z."/>
            <person name="Fulton C."/>
            <person name="Rokhsar D.S."/>
            <person name="Dawson S.C."/>
        </authorList>
    </citation>
    <scope>NUCLEOTIDE SEQUENCE [LARGE SCALE GENOMIC DNA]</scope>
    <source>
        <strain evidence="7 8">NEG-M</strain>
    </source>
</reference>
<accession>D2VKE5</accession>
<evidence type="ECO:0000313" key="8">
    <source>
        <dbReference type="Proteomes" id="UP000006671"/>
    </source>
</evidence>
<dbReference type="FunCoup" id="D2VKE5">
    <property type="interactions" value="105"/>
</dbReference>
<evidence type="ECO:0000256" key="5">
    <source>
        <dbReference type="ARBA" id="ARBA00023002"/>
    </source>
</evidence>
<dbReference type="SUPFAM" id="SSF54373">
    <property type="entry name" value="FAD-linked reductases, C-terminal domain"/>
    <property type="match status" value="1"/>
</dbReference>
<keyword evidence="3" id="KW-0285">Flavoprotein</keyword>
<dbReference type="InterPro" id="IPR045170">
    <property type="entry name" value="MTOX"/>
</dbReference>
<dbReference type="EMBL" id="GG738878">
    <property type="protein sequence ID" value="EFC42672.1"/>
    <property type="molecule type" value="Genomic_DNA"/>
</dbReference>
<dbReference type="SUPFAM" id="SSF51905">
    <property type="entry name" value="FAD/NAD(P)-binding domain"/>
    <property type="match status" value="1"/>
</dbReference>
<evidence type="ECO:0000256" key="3">
    <source>
        <dbReference type="ARBA" id="ARBA00022630"/>
    </source>
</evidence>
<dbReference type="OrthoDB" id="424974at2759"/>
<gene>
    <name evidence="7" type="ORF">NAEGRDRAFT_69365</name>
</gene>
<dbReference type="Gene3D" id="3.50.50.60">
    <property type="entry name" value="FAD/NAD(P)-binding domain"/>
    <property type="match status" value="1"/>
</dbReference>
<dbReference type="KEGG" id="ngr:NAEGRDRAFT_69365"/>
<dbReference type="RefSeq" id="XP_002675416.1">
    <property type="nucleotide sequence ID" value="XM_002675370.1"/>
</dbReference>
<dbReference type="Proteomes" id="UP000006671">
    <property type="component" value="Unassembled WGS sequence"/>
</dbReference>
<dbReference type="VEuPathDB" id="AmoebaDB:NAEGRDRAFT_69365"/>
<name>D2VKE5_NAEGR</name>
<dbReference type="InterPro" id="IPR006076">
    <property type="entry name" value="FAD-dep_OxRdtase"/>
</dbReference>
<organism evidence="8">
    <name type="scientific">Naegleria gruberi</name>
    <name type="common">Amoeba</name>
    <dbReference type="NCBI Taxonomy" id="5762"/>
    <lineage>
        <taxon>Eukaryota</taxon>
        <taxon>Discoba</taxon>
        <taxon>Heterolobosea</taxon>
        <taxon>Tetramitia</taxon>
        <taxon>Eutetramitia</taxon>
        <taxon>Vahlkampfiidae</taxon>
        <taxon>Naegleria</taxon>
    </lineage>
</organism>
<dbReference type="GeneID" id="8852223"/>
<evidence type="ECO:0000259" key="6">
    <source>
        <dbReference type="Pfam" id="PF01266"/>
    </source>
</evidence>
<dbReference type="InParanoid" id="D2VKE5"/>
<dbReference type="PANTHER" id="PTHR10961">
    <property type="entry name" value="PEROXISOMAL SARCOSINE OXIDASE"/>
    <property type="match status" value="1"/>
</dbReference>
<proteinExistence type="inferred from homology"/>